<organism evidence="2 3">
    <name type="scientific">Dioscorea cayennensis subsp. rotundata</name>
    <name type="common">White Guinea yam</name>
    <name type="synonym">Dioscorea rotundata</name>
    <dbReference type="NCBI Taxonomy" id="55577"/>
    <lineage>
        <taxon>Eukaryota</taxon>
        <taxon>Viridiplantae</taxon>
        <taxon>Streptophyta</taxon>
        <taxon>Embryophyta</taxon>
        <taxon>Tracheophyta</taxon>
        <taxon>Spermatophyta</taxon>
        <taxon>Magnoliopsida</taxon>
        <taxon>Liliopsida</taxon>
        <taxon>Dioscoreales</taxon>
        <taxon>Dioscoreaceae</taxon>
        <taxon>Dioscorea</taxon>
    </lineage>
</organism>
<feature type="compositionally biased region" description="Pro residues" evidence="1">
    <location>
        <begin position="80"/>
        <end position="89"/>
    </location>
</feature>
<dbReference type="GeneID" id="120253135"/>
<dbReference type="Proteomes" id="UP001515500">
    <property type="component" value="Chromosome 26"/>
</dbReference>
<keyword evidence="2" id="KW-1185">Reference proteome</keyword>
<evidence type="ECO:0000313" key="3">
    <source>
        <dbReference type="RefSeq" id="XP_039117367.1"/>
    </source>
</evidence>
<dbReference type="Pfam" id="PF07797">
    <property type="entry name" value="DUF1639"/>
    <property type="match status" value="1"/>
</dbReference>
<gene>
    <name evidence="3" type="primary">LOC120253135</name>
</gene>
<accession>A0AB40AQZ9</accession>
<protein>
    <submittedName>
        <fullName evidence="3">Uncharacterized protein LOC120253135 isoform X1</fullName>
    </submittedName>
</protein>
<dbReference type="InterPro" id="IPR012438">
    <property type="entry name" value="DUF1639"/>
</dbReference>
<feature type="region of interest" description="Disordered" evidence="1">
    <location>
        <begin position="157"/>
        <end position="217"/>
    </location>
</feature>
<proteinExistence type="predicted"/>
<dbReference type="PANTHER" id="PTHR33130">
    <property type="entry name" value="PUTATIVE (DUF1639)-RELATED"/>
    <property type="match status" value="1"/>
</dbReference>
<name>A0AB40AQZ9_DIOCR</name>
<reference evidence="3" key="1">
    <citation type="submission" date="2025-08" db="UniProtKB">
        <authorList>
            <consortium name="RefSeq"/>
        </authorList>
    </citation>
    <scope>IDENTIFICATION</scope>
</reference>
<dbReference type="AlphaFoldDB" id="A0AB40AQZ9"/>
<dbReference type="PANTHER" id="PTHR33130:SF33">
    <property type="entry name" value="PUTATIVE (DUF1639)-RELATED"/>
    <property type="match status" value="1"/>
</dbReference>
<feature type="compositionally biased region" description="Low complexity" evidence="1">
    <location>
        <begin position="171"/>
        <end position="181"/>
    </location>
</feature>
<feature type="compositionally biased region" description="Low complexity" evidence="1">
    <location>
        <begin position="54"/>
        <end position="66"/>
    </location>
</feature>
<feature type="compositionally biased region" description="Polar residues" evidence="1">
    <location>
        <begin position="37"/>
        <end position="46"/>
    </location>
</feature>
<evidence type="ECO:0000256" key="1">
    <source>
        <dbReference type="SAM" id="MobiDB-lite"/>
    </source>
</evidence>
<dbReference type="RefSeq" id="XP_039117367.1">
    <property type="nucleotide sequence ID" value="XM_039261433.1"/>
</dbReference>
<sequence length="347" mass="38392">MMRYHRVSPDYLPVSNGKKPNPTLRPFKEEDPDRFPNFSSSPSTFDPKSLRFRSTTTTTITTTTSTPSQEPQLPHLQPSPDAPTPPAPKSQPHHEIINGSGGDVLLQWGHNKRSRGSRAERRAAAVDESSGLTRPMVKIQRRSGALSLAVMPLPQCGSYSRGGNLRPCMPSRESSSSLLSRSLDERSSGPGEHLRSDKRCPRSPPQHKAPKMGSCGTATATATTANGCSALNSDAKPPSDQETGGIAAGNAHLLEKPNLDQFEWPRIYISLSRKEKEDDFLAMKGTKLPQRPKKRAKNVDKTLQYCFPGMWLSDLTRGRYEVREKKCVKKQKRRGLKGMESMESESE</sequence>
<evidence type="ECO:0000313" key="2">
    <source>
        <dbReference type="Proteomes" id="UP001515500"/>
    </source>
</evidence>
<feature type="compositionally biased region" description="Basic and acidic residues" evidence="1">
    <location>
        <begin position="182"/>
        <end position="200"/>
    </location>
</feature>
<feature type="region of interest" description="Disordered" evidence="1">
    <location>
        <begin position="1"/>
        <end position="136"/>
    </location>
</feature>